<proteinExistence type="inferred from homology"/>
<comment type="cofactor">
    <cofactor evidence="5">
        <name>1D-myo-inositol hexakisphosphate</name>
        <dbReference type="ChEBI" id="CHEBI:58130"/>
    </cofactor>
</comment>
<feature type="compositionally biased region" description="Basic and acidic residues" evidence="12">
    <location>
        <begin position="389"/>
        <end position="409"/>
    </location>
</feature>
<evidence type="ECO:0000259" key="13">
    <source>
        <dbReference type="PROSITE" id="PS50141"/>
    </source>
</evidence>
<dbReference type="Pfam" id="PF02137">
    <property type="entry name" value="A_deamin"/>
    <property type="match status" value="1"/>
</dbReference>
<dbReference type="EMBL" id="JAHWGI010001301">
    <property type="protein sequence ID" value="KAK3927872.1"/>
    <property type="molecule type" value="Genomic_DNA"/>
</dbReference>
<dbReference type="InterPro" id="IPR002466">
    <property type="entry name" value="A_deamin"/>
</dbReference>
<feature type="domain" description="A to I editase" evidence="13">
    <location>
        <begin position="269"/>
        <end position="641"/>
    </location>
</feature>
<dbReference type="GO" id="GO:0043829">
    <property type="term" value="F:tRNA-specific adenosine-37 deaminase activity"/>
    <property type="evidence" value="ECO:0007669"/>
    <property type="project" value="UniProtKB-EC"/>
</dbReference>
<dbReference type="SMART" id="SM00552">
    <property type="entry name" value="ADEAMc"/>
    <property type="match status" value="1"/>
</dbReference>
<dbReference type="Gene3D" id="3.20.20.100">
    <property type="entry name" value="NADP-dependent oxidoreductase domain"/>
    <property type="match status" value="1"/>
</dbReference>
<comment type="function">
    <text evidence="6">Specifically deaminates adenosine-37 to inosine in tRNA-Ala.</text>
</comment>
<keyword evidence="3" id="KW-0378">Hydrolase</keyword>
<keyword evidence="15" id="KW-1185">Reference proteome</keyword>
<keyword evidence="4" id="KW-0862">Zinc</keyword>
<evidence type="ECO:0000256" key="6">
    <source>
        <dbReference type="ARBA" id="ARBA00037784"/>
    </source>
</evidence>
<evidence type="ECO:0000256" key="8">
    <source>
        <dbReference type="ARBA" id="ARBA00038940"/>
    </source>
</evidence>
<reference evidence="14" key="2">
    <citation type="journal article" date="2023" name="BMC Genomics">
        <title>Pest status, molecular evolution, and epigenetic factors derived from the genome assembly of Frankliniella fusca, a thysanopteran phytovirus vector.</title>
        <authorList>
            <person name="Catto M.A."/>
            <person name="Labadie P.E."/>
            <person name="Jacobson A.L."/>
            <person name="Kennedy G.G."/>
            <person name="Srinivasan R."/>
            <person name="Hunt B.G."/>
        </authorList>
    </citation>
    <scope>NUCLEOTIDE SEQUENCE</scope>
    <source>
        <strain evidence="14">PL_HMW_Pooled</strain>
    </source>
</reference>
<feature type="region of interest" description="Disordered" evidence="12">
    <location>
        <begin position="387"/>
        <end position="417"/>
    </location>
</feature>
<dbReference type="AlphaFoldDB" id="A0AAE1HUW1"/>
<evidence type="ECO:0000313" key="14">
    <source>
        <dbReference type="EMBL" id="KAK3927872.1"/>
    </source>
</evidence>
<evidence type="ECO:0000256" key="4">
    <source>
        <dbReference type="ARBA" id="ARBA00022833"/>
    </source>
</evidence>
<dbReference type="InterPro" id="IPR020471">
    <property type="entry name" value="AKR"/>
</dbReference>
<accession>A0AAE1HUW1</accession>
<dbReference type="Pfam" id="PF00248">
    <property type="entry name" value="Aldo_ket_red"/>
    <property type="match status" value="1"/>
</dbReference>
<dbReference type="EC" id="3.5.4.34" evidence="8"/>
<keyword evidence="2" id="KW-0479">Metal-binding</keyword>
<dbReference type="GO" id="GO:0046872">
    <property type="term" value="F:metal ion binding"/>
    <property type="evidence" value="ECO:0007669"/>
    <property type="project" value="UniProtKB-KW"/>
</dbReference>
<evidence type="ECO:0000256" key="7">
    <source>
        <dbReference type="ARBA" id="ARBA00038326"/>
    </source>
</evidence>
<protein>
    <recommendedName>
        <fullName evidence="9">tRNA-specific adenosine deaminase 1</fullName>
        <ecNumber evidence="8">3.5.4.34</ecNumber>
    </recommendedName>
    <alternativeName>
        <fullName evidence="10">tRNA-specific adenosine-37 deaminase</fullName>
    </alternativeName>
</protein>
<dbReference type="PROSITE" id="PS50141">
    <property type="entry name" value="A_DEAMIN_EDITASE"/>
    <property type="match status" value="1"/>
</dbReference>
<evidence type="ECO:0000256" key="10">
    <source>
        <dbReference type="ARBA" id="ARBA00041760"/>
    </source>
</evidence>
<dbReference type="GO" id="GO:0008033">
    <property type="term" value="P:tRNA processing"/>
    <property type="evidence" value="ECO:0007669"/>
    <property type="project" value="UniProtKB-KW"/>
</dbReference>
<gene>
    <name evidence="14" type="ORF">KUF71_016157</name>
</gene>
<dbReference type="Proteomes" id="UP001219518">
    <property type="component" value="Unassembled WGS sequence"/>
</dbReference>
<comment type="catalytic activity">
    <reaction evidence="11">
        <text>adenosine(37) in tRNA(Ala) + H2O + H(+) = inosine(37) in tRNA(Ala) + NH4(+)</text>
        <dbReference type="Rhea" id="RHEA:50968"/>
        <dbReference type="Rhea" id="RHEA-COMP:12855"/>
        <dbReference type="Rhea" id="RHEA-COMP:12856"/>
        <dbReference type="ChEBI" id="CHEBI:15377"/>
        <dbReference type="ChEBI" id="CHEBI:15378"/>
        <dbReference type="ChEBI" id="CHEBI:28938"/>
        <dbReference type="ChEBI" id="CHEBI:74411"/>
        <dbReference type="ChEBI" id="CHEBI:82852"/>
        <dbReference type="EC" id="3.5.4.34"/>
    </reaction>
</comment>
<dbReference type="SUPFAM" id="SSF51430">
    <property type="entry name" value="NAD(P)-linked oxidoreductase"/>
    <property type="match status" value="1"/>
</dbReference>
<evidence type="ECO:0000256" key="9">
    <source>
        <dbReference type="ARBA" id="ARBA00040502"/>
    </source>
</evidence>
<sequence length="667" mass="74340">MPMVGFLKSYLDTAAVYQNEADIGAALKELLPRYGLRREDIFLTSKLAPEDHHPDRVERAVSKSLAQLQTSYLDLFLVHWPGTAGIPAGDSNNRRLRRAAWQQLVALHKKGVLKAIGVSNFTIRHIDELLEDCEGVKPAVNQVELHPHFPQRDLLSHCKQAEIFVQAYSSFGGTNNTSLLRDPIILQVAKDCGRQPAQVLLRWALQQNIVEVTPIELETCFADRIAEISHSAYNSLPKTGKPQPGLEWTLLASIVQVNASNNLNLKVVALGTGTKCIGQGKLSTCGDIVNDSHAEVIARRAFLRYLYSQVLLALRDDKSSIFDVQSECRHLNLKIGISFHFYTSHTPCGDASIFSKNEDITEIDLDNCVALMPKYFTNSSENVSVKTGTDVEHLKRSHDSSQETSRGSESDLVPPKRFKSDIHRTGAKCLATEYRQDSKLPGCDFHVLGAIRSKPGRGDPTLSVSCSDKLMRWNCVGIQGALLSRLLGTPIYLQSITIGGGCPFSESALRRAIMERAGDGKFDLPPGYLIHKPNLFQSTLPFPDRRKDNTQRPCPSSIVWSATPERPLEIAVEGRRLGVTKKKQGTAAGRLQICKKNLFKQFLTCWSLKEMFRNQVEPSSSVYNDLSYLECKSDAVVYRNAWKCVLKETNLPWTMKPSNLFLFGSED</sequence>
<comment type="similarity">
    <text evidence="7">Belongs to the ADAT1 family.</text>
</comment>
<dbReference type="GO" id="GO:0016491">
    <property type="term" value="F:oxidoreductase activity"/>
    <property type="evidence" value="ECO:0007669"/>
    <property type="project" value="InterPro"/>
</dbReference>
<evidence type="ECO:0000256" key="11">
    <source>
        <dbReference type="ARBA" id="ARBA00047635"/>
    </source>
</evidence>
<evidence type="ECO:0000256" key="3">
    <source>
        <dbReference type="ARBA" id="ARBA00022801"/>
    </source>
</evidence>
<dbReference type="InterPro" id="IPR023210">
    <property type="entry name" value="NADP_OxRdtase_dom"/>
</dbReference>
<dbReference type="GO" id="GO:0003723">
    <property type="term" value="F:RNA binding"/>
    <property type="evidence" value="ECO:0007669"/>
    <property type="project" value="InterPro"/>
</dbReference>
<organism evidence="14 15">
    <name type="scientific">Frankliniella fusca</name>
    <dbReference type="NCBI Taxonomy" id="407009"/>
    <lineage>
        <taxon>Eukaryota</taxon>
        <taxon>Metazoa</taxon>
        <taxon>Ecdysozoa</taxon>
        <taxon>Arthropoda</taxon>
        <taxon>Hexapoda</taxon>
        <taxon>Insecta</taxon>
        <taxon>Pterygota</taxon>
        <taxon>Neoptera</taxon>
        <taxon>Paraneoptera</taxon>
        <taxon>Thysanoptera</taxon>
        <taxon>Terebrantia</taxon>
        <taxon>Thripoidea</taxon>
        <taxon>Thripidae</taxon>
        <taxon>Frankliniella</taxon>
    </lineage>
</organism>
<dbReference type="PANTHER" id="PTHR46516:SF1">
    <property type="entry name" value="TRNA-SPECIFIC ADENOSINE DEAMINASE 1"/>
    <property type="match status" value="1"/>
</dbReference>
<reference evidence="14" key="1">
    <citation type="submission" date="2021-07" db="EMBL/GenBank/DDBJ databases">
        <authorList>
            <person name="Catto M.A."/>
            <person name="Jacobson A."/>
            <person name="Kennedy G."/>
            <person name="Labadie P."/>
            <person name="Hunt B.G."/>
            <person name="Srinivasan R."/>
        </authorList>
    </citation>
    <scope>NUCLEOTIDE SEQUENCE</scope>
    <source>
        <strain evidence="14">PL_HMW_Pooled</strain>
        <tissue evidence="14">Head</tissue>
    </source>
</reference>
<dbReference type="InterPro" id="IPR036812">
    <property type="entry name" value="NAD(P)_OxRdtase_dom_sf"/>
</dbReference>
<comment type="caution">
    <text evidence="14">The sequence shown here is derived from an EMBL/GenBank/DDBJ whole genome shotgun (WGS) entry which is preliminary data.</text>
</comment>
<name>A0AAE1HUW1_9NEOP</name>
<dbReference type="PANTHER" id="PTHR46516">
    <property type="entry name" value="TRNA-SPECIFIC ADENOSINE DEAMINASE 1"/>
    <property type="match status" value="1"/>
</dbReference>
<evidence type="ECO:0000313" key="15">
    <source>
        <dbReference type="Proteomes" id="UP001219518"/>
    </source>
</evidence>
<evidence type="ECO:0000256" key="5">
    <source>
        <dbReference type="ARBA" id="ARBA00037026"/>
    </source>
</evidence>
<evidence type="ECO:0000256" key="2">
    <source>
        <dbReference type="ARBA" id="ARBA00022723"/>
    </source>
</evidence>
<evidence type="ECO:0000256" key="1">
    <source>
        <dbReference type="ARBA" id="ARBA00022694"/>
    </source>
</evidence>
<keyword evidence="1" id="KW-0819">tRNA processing</keyword>
<evidence type="ECO:0000256" key="12">
    <source>
        <dbReference type="SAM" id="MobiDB-lite"/>
    </source>
</evidence>
<dbReference type="PRINTS" id="PR00069">
    <property type="entry name" value="ALDKETRDTASE"/>
</dbReference>